<dbReference type="Proteomes" id="UP000652074">
    <property type="component" value="Unassembled WGS sequence"/>
</dbReference>
<evidence type="ECO:0000313" key="4">
    <source>
        <dbReference type="EMBL" id="NMF91038.1"/>
    </source>
</evidence>
<name>A0ABX1MTF5_9RHOO</name>
<keyword evidence="2" id="KW-0186">Copper</keyword>
<evidence type="ECO:0000256" key="1">
    <source>
        <dbReference type="ARBA" id="ARBA00010996"/>
    </source>
</evidence>
<dbReference type="CDD" id="cd02968">
    <property type="entry name" value="SCO"/>
    <property type="match status" value="1"/>
</dbReference>
<feature type="domain" description="Thioredoxin" evidence="3">
    <location>
        <begin position="43"/>
        <end position="204"/>
    </location>
</feature>
<dbReference type="InterPro" id="IPR036249">
    <property type="entry name" value="Thioredoxin-like_sf"/>
</dbReference>
<dbReference type="Pfam" id="PF02630">
    <property type="entry name" value="SCO1-SenC"/>
    <property type="match status" value="1"/>
</dbReference>
<evidence type="ECO:0000313" key="5">
    <source>
        <dbReference type="Proteomes" id="UP000652074"/>
    </source>
</evidence>
<dbReference type="PANTHER" id="PTHR12151">
    <property type="entry name" value="ELECTRON TRANSPORT PROTIN SCO1/SENC FAMILY MEMBER"/>
    <property type="match status" value="1"/>
</dbReference>
<protein>
    <submittedName>
        <fullName evidence="4">SCO family protein</fullName>
    </submittedName>
</protein>
<dbReference type="SUPFAM" id="SSF52833">
    <property type="entry name" value="Thioredoxin-like"/>
    <property type="match status" value="1"/>
</dbReference>
<dbReference type="InterPro" id="IPR003782">
    <property type="entry name" value="SCO1/SenC"/>
</dbReference>
<dbReference type="RefSeq" id="WP_169208368.1">
    <property type="nucleotide sequence ID" value="NZ_CP059560.1"/>
</dbReference>
<accession>A0ABX1MTF5</accession>
<dbReference type="PANTHER" id="PTHR12151:SF25">
    <property type="entry name" value="LINALOOL DEHYDRATASE_ISOMERASE DOMAIN-CONTAINING PROTEIN"/>
    <property type="match status" value="1"/>
</dbReference>
<evidence type="ECO:0000256" key="2">
    <source>
        <dbReference type="ARBA" id="ARBA00023008"/>
    </source>
</evidence>
<dbReference type="PROSITE" id="PS51352">
    <property type="entry name" value="THIOREDOXIN_2"/>
    <property type="match status" value="1"/>
</dbReference>
<comment type="similarity">
    <text evidence="1">Belongs to the SCO1/2 family.</text>
</comment>
<dbReference type="Gene3D" id="3.40.30.10">
    <property type="entry name" value="Glutaredoxin"/>
    <property type="match status" value="1"/>
</dbReference>
<keyword evidence="5" id="KW-1185">Reference proteome</keyword>
<dbReference type="EMBL" id="WTVR01000062">
    <property type="protein sequence ID" value="NMF91038.1"/>
    <property type="molecule type" value="Genomic_DNA"/>
</dbReference>
<comment type="caution">
    <text evidence="4">The sequence shown here is derived from an EMBL/GenBank/DDBJ whole genome shotgun (WGS) entry which is preliminary data.</text>
</comment>
<sequence>MNAVARSVAVTALVTVLGTGAFWWGTDGFTAFTAEAARRADILRAPRPLPAAVLEDQDGRVFGLDDYRGRLLAVEFIYTRCTTICNSLGAAFKKIRDRVPADALGRDVALLSISFDPEHDDPASLKAYGIRHDADGEHWRIVRVRDADQLQALLNAFGIVVIADRFGGFEHNAAIHLVGRDGRLAEIADLDAPIRFADRLREAL</sequence>
<reference evidence="4 5" key="1">
    <citation type="submission" date="2019-12" db="EMBL/GenBank/DDBJ databases">
        <title>Comparative genomics gives insights into the taxonomy of the Azoarcus-Aromatoleum group and reveals separate origins of nif in the plant-associated Azoarcus and non-plant-associated Aromatoleum sub-groups.</title>
        <authorList>
            <person name="Lafos M."/>
            <person name="Maluk M."/>
            <person name="Batista M."/>
            <person name="Junghare M."/>
            <person name="Carmona M."/>
            <person name="Faoro H."/>
            <person name="Cruz L.M."/>
            <person name="Battistoni F."/>
            <person name="De Souza E."/>
            <person name="Pedrosa F."/>
            <person name="Chen W.-M."/>
            <person name="Poole P.S."/>
            <person name="Dixon R.A."/>
            <person name="James E.K."/>
        </authorList>
    </citation>
    <scope>NUCLEOTIDE SEQUENCE [LARGE SCALE GENOMIC DNA]</scope>
    <source>
        <strain evidence="4 5">ToN1</strain>
    </source>
</reference>
<proteinExistence type="inferred from homology"/>
<gene>
    <name evidence="4" type="ORF">GPA26_21480</name>
</gene>
<dbReference type="InterPro" id="IPR013766">
    <property type="entry name" value="Thioredoxin_domain"/>
</dbReference>
<evidence type="ECO:0000259" key="3">
    <source>
        <dbReference type="PROSITE" id="PS51352"/>
    </source>
</evidence>
<organism evidence="4 5">
    <name type="scientific">Aromatoleum petrolei</name>
    <dbReference type="NCBI Taxonomy" id="76116"/>
    <lineage>
        <taxon>Bacteria</taxon>
        <taxon>Pseudomonadati</taxon>
        <taxon>Pseudomonadota</taxon>
        <taxon>Betaproteobacteria</taxon>
        <taxon>Rhodocyclales</taxon>
        <taxon>Rhodocyclaceae</taxon>
        <taxon>Aromatoleum</taxon>
    </lineage>
</organism>